<protein>
    <submittedName>
        <fullName evidence="1">Uncharacterized protein</fullName>
    </submittedName>
</protein>
<accession>M3BR20</accession>
<dbReference type="HOGENOM" id="CLU_3093235_0_0_1"/>
<keyword evidence="2" id="KW-1185">Reference proteome</keyword>
<name>M3BR20_SPHMS</name>
<dbReference type="Proteomes" id="UP000016931">
    <property type="component" value="Unassembled WGS sequence"/>
</dbReference>
<dbReference type="EMBL" id="KB456271">
    <property type="protein sequence ID" value="EMF08568.1"/>
    <property type="molecule type" value="Genomic_DNA"/>
</dbReference>
<reference evidence="1 2" key="1">
    <citation type="journal article" date="2012" name="PLoS Pathog.">
        <title>Diverse lifestyles and strategies of plant pathogenesis encoded in the genomes of eighteen Dothideomycetes fungi.</title>
        <authorList>
            <person name="Ohm R.A."/>
            <person name="Feau N."/>
            <person name="Henrissat B."/>
            <person name="Schoch C.L."/>
            <person name="Horwitz B.A."/>
            <person name="Barry K.W."/>
            <person name="Condon B.J."/>
            <person name="Copeland A.C."/>
            <person name="Dhillon B."/>
            <person name="Glaser F."/>
            <person name="Hesse C.N."/>
            <person name="Kosti I."/>
            <person name="LaButti K."/>
            <person name="Lindquist E.A."/>
            <person name="Lucas S."/>
            <person name="Salamov A.A."/>
            <person name="Bradshaw R.E."/>
            <person name="Ciuffetti L."/>
            <person name="Hamelin R.C."/>
            <person name="Kema G.H.J."/>
            <person name="Lawrence C."/>
            <person name="Scott J.A."/>
            <person name="Spatafora J.W."/>
            <person name="Turgeon B.G."/>
            <person name="de Wit P.J.G.M."/>
            <person name="Zhong S."/>
            <person name="Goodwin S.B."/>
            <person name="Grigoriev I.V."/>
        </authorList>
    </citation>
    <scope>NUCLEOTIDE SEQUENCE [LARGE SCALE GENOMIC DNA]</scope>
    <source>
        <strain evidence="1 2">SO2202</strain>
    </source>
</reference>
<proteinExistence type="predicted"/>
<sequence>MTQGPRCRLLQWSSAHTASQVPPTVFADHEHGRYAPRCAVYGIGTRSWLVVA</sequence>
<evidence type="ECO:0000313" key="2">
    <source>
        <dbReference type="Proteomes" id="UP000016931"/>
    </source>
</evidence>
<dbReference type="AlphaFoldDB" id="M3BR20"/>
<feature type="non-terminal residue" evidence="1">
    <location>
        <position position="52"/>
    </location>
</feature>
<gene>
    <name evidence="1" type="ORF">SEPMUDRAFT_128884</name>
</gene>
<evidence type="ECO:0000313" key="1">
    <source>
        <dbReference type="EMBL" id="EMF08568.1"/>
    </source>
</evidence>
<dbReference type="GeneID" id="27899379"/>
<dbReference type="RefSeq" id="XP_016756689.1">
    <property type="nucleotide sequence ID" value="XM_016902242.1"/>
</dbReference>
<organism evidence="1 2">
    <name type="scientific">Sphaerulina musiva (strain SO2202)</name>
    <name type="common">Poplar stem canker fungus</name>
    <name type="synonym">Septoria musiva</name>
    <dbReference type="NCBI Taxonomy" id="692275"/>
    <lineage>
        <taxon>Eukaryota</taxon>
        <taxon>Fungi</taxon>
        <taxon>Dikarya</taxon>
        <taxon>Ascomycota</taxon>
        <taxon>Pezizomycotina</taxon>
        <taxon>Dothideomycetes</taxon>
        <taxon>Dothideomycetidae</taxon>
        <taxon>Mycosphaerellales</taxon>
        <taxon>Mycosphaerellaceae</taxon>
        <taxon>Sphaerulina</taxon>
    </lineage>
</organism>